<reference evidence="2 3" key="1">
    <citation type="submission" date="2019-03" db="EMBL/GenBank/DDBJ databases">
        <title>Metabolic potential of uncultured bacteria and archaea associated with petroleum seepage in deep-sea sediments.</title>
        <authorList>
            <person name="Dong X."/>
            <person name="Hubert C."/>
        </authorList>
    </citation>
    <scope>NUCLEOTIDE SEQUENCE [LARGE SCALE GENOMIC DNA]</scope>
    <source>
        <strain evidence="2">E44_bin92</strain>
    </source>
</reference>
<dbReference type="Pfam" id="PF01208">
    <property type="entry name" value="URO-D"/>
    <property type="match status" value="1"/>
</dbReference>
<dbReference type="InterPro" id="IPR052024">
    <property type="entry name" value="Methanogen_methyltrans"/>
</dbReference>
<dbReference type="InterPro" id="IPR038071">
    <property type="entry name" value="UROD/MetE-like_sf"/>
</dbReference>
<accession>A0A523QK30</accession>
<dbReference type="GO" id="GO:0008168">
    <property type="term" value="F:methyltransferase activity"/>
    <property type="evidence" value="ECO:0007669"/>
    <property type="project" value="UniProtKB-KW"/>
</dbReference>
<dbReference type="GO" id="GO:0006779">
    <property type="term" value="P:porphyrin-containing compound biosynthetic process"/>
    <property type="evidence" value="ECO:0007669"/>
    <property type="project" value="InterPro"/>
</dbReference>
<dbReference type="Gene3D" id="3.20.20.210">
    <property type="match status" value="1"/>
</dbReference>
<evidence type="ECO:0000313" key="3">
    <source>
        <dbReference type="Proteomes" id="UP000320781"/>
    </source>
</evidence>
<keyword evidence="2" id="KW-0808">Transferase</keyword>
<dbReference type="PANTHER" id="PTHR47099">
    <property type="entry name" value="METHYLCOBAMIDE:COM METHYLTRANSFERASE MTBA"/>
    <property type="match status" value="1"/>
</dbReference>
<dbReference type="EMBL" id="SOKU01000142">
    <property type="protein sequence ID" value="TES86001.1"/>
    <property type="molecule type" value="Genomic_DNA"/>
</dbReference>
<evidence type="ECO:0000313" key="2">
    <source>
        <dbReference type="EMBL" id="TES86001.1"/>
    </source>
</evidence>
<dbReference type="GO" id="GO:0004853">
    <property type="term" value="F:uroporphyrinogen decarboxylase activity"/>
    <property type="evidence" value="ECO:0007669"/>
    <property type="project" value="InterPro"/>
</dbReference>
<feature type="domain" description="Uroporphyrinogen decarboxylase (URO-D)" evidence="1">
    <location>
        <begin position="275"/>
        <end position="417"/>
    </location>
</feature>
<dbReference type="Proteomes" id="UP000320781">
    <property type="component" value="Unassembled WGS sequence"/>
</dbReference>
<dbReference type="GO" id="GO:0032259">
    <property type="term" value="P:methylation"/>
    <property type="evidence" value="ECO:0007669"/>
    <property type="project" value="UniProtKB-KW"/>
</dbReference>
<proteinExistence type="predicted"/>
<evidence type="ECO:0000259" key="1">
    <source>
        <dbReference type="Pfam" id="PF01208"/>
    </source>
</evidence>
<organism evidence="2 3">
    <name type="scientific">Aerophobetes bacterium</name>
    <dbReference type="NCBI Taxonomy" id="2030807"/>
    <lineage>
        <taxon>Bacteria</taxon>
        <taxon>Candidatus Aerophobota</taxon>
    </lineage>
</organism>
<dbReference type="AlphaFoldDB" id="A0A523QK30"/>
<name>A0A523QK30_UNCAE</name>
<sequence length="423" mass="48016">MNSRERLKLALDHKEPDRIPIDLGGSVVTGMHVTTVYLLRQALGLDRPDTPVKVIEPYQMLGEIKPDLIEELGIDVIGLGKTKTFFGFKNQGWKPWTTFQGTPVLVPEGFNTDPEPNGDILMYPEGDESAPPSGRMPEGGWYFDAIVRQAPIVEKDLNVEDNLEEFGPISEEELEHFRLEARRLHKETDKAIFASFGGMSFGDIAVIPAPHLKYPKGIRDVEEWYISTQIRRDYVLKVFERQCEIALTNLEKVYRAVGNQVEVAFVTGTDFGMQRGPFISPDTYRELYKPFHKRVNDWIHQNTEWKTFMHSCGSVRALIEDFITAGFDILNPLQCSASEMDPSELKRRFGDRISFWGGGVDTQHTLPFGTSDEVRREVSERIKIFGPGGGFVFNAIHNIQAKTPIENVLAMFETVRECGRYPL</sequence>
<keyword evidence="2" id="KW-0489">Methyltransferase</keyword>
<comment type="caution">
    <text evidence="2">The sequence shown here is derived from an EMBL/GenBank/DDBJ whole genome shotgun (WGS) entry which is preliminary data.</text>
</comment>
<dbReference type="SUPFAM" id="SSF51726">
    <property type="entry name" value="UROD/MetE-like"/>
    <property type="match status" value="1"/>
</dbReference>
<dbReference type="InterPro" id="IPR000257">
    <property type="entry name" value="Uroporphyrinogen_deCOase"/>
</dbReference>
<gene>
    <name evidence="2" type="ORF">E3J95_03080</name>
</gene>
<dbReference type="PANTHER" id="PTHR47099:SF1">
    <property type="entry name" value="METHYLCOBAMIDE:COM METHYLTRANSFERASE MTBA"/>
    <property type="match status" value="1"/>
</dbReference>
<protein>
    <submittedName>
        <fullName evidence="2">Methyltransferase</fullName>
    </submittedName>
</protein>